<dbReference type="CDD" id="cd00707">
    <property type="entry name" value="Pancreat_lipase_like"/>
    <property type="match status" value="1"/>
</dbReference>
<dbReference type="PRINTS" id="PR00821">
    <property type="entry name" value="TAGLIPASE"/>
</dbReference>
<dbReference type="GO" id="GO:0016298">
    <property type="term" value="F:lipase activity"/>
    <property type="evidence" value="ECO:0007669"/>
    <property type="project" value="InterPro"/>
</dbReference>
<feature type="signal peptide" evidence="5">
    <location>
        <begin position="1"/>
        <end position="17"/>
    </location>
</feature>
<dbReference type="PRINTS" id="PR00825">
    <property type="entry name" value="DOLALLERGEN"/>
</dbReference>
<keyword evidence="8" id="KW-1185">Reference proteome</keyword>
<feature type="chain" id="PRO_5008404950" description="Lipase domain-containing protein" evidence="5">
    <location>
        <begin position="18"/>
        <end position="345"/>
    </location>
</feature>
<dbReference type="FunFam" id="3.40.50.1820:FF:000076">
    <property type="entry name" value="phospholipase A1"/>
    <property type="match status" value="1"/>
</dbReference>
<dbReference type="EMBL" id="JXJN01015848">
    <property type="status" value="NOT_ANNOTATED_CDS"/>
    <property type="molecule type" value="Genomic_DNA"/>
</dbReference>
<keyword evidence="5" id="KW-0732">Signal</keyword>
<dbReference type="EnsemblMetazoa" id="GPPI032850-RA">
    <property type="protein sequence ID" value="GPPI032850-PA"/>
    <property type="gene ID" value="GPPI032850"/>
</dbReference>
<dbReference type="GO" id="GO:0016042">
    <property type="term" value="P:lipid catabolic process"/>
    <property type="evidence" value="ECO:0007669"/>
    <property type="project" value="TreeGrafter"/>
</dbReference>
<evidence type="ECO:0000313" key="8">
    <source>
        <dbReference type="Proteomes" id="UP000092460"/>
    </source>
</evidence>
<dbReference type="InterPro" id="IPR000734">
    <property type="entry name" value="TAG_lipase"/>
</dbReference>
<evidence type="ECO:0000256" key="3">
    <source>
        <dbReference type="ARBA" id="ARBA00022525"/>
    </source>
</evidence>
<dbReference type="VEuPathDB" id="VectorBase:GPPI032850"/>
<evidence type="ECO:0000256" key="4">
    <source>
        <dbReference type="RuleBase" id="RU004262"/>
    </source>
</evidence>
<dbReference type="PANTHER" id="PTHR11610">
    <property type="entry name" value="LIPASE"/>
    <property type="match status" value="1"/>
</dbReference>
<protein>
    <recommendedName>
        <fullName evidence="6">Lipase domain-containing protein</fullName>
    </recommendedName>
</protein>
<reference evidence="8" key="1">
    <citation type="submission" date="2015-01" db="EMBL/GenBank/DDBJ databases">
        <authorList>
            <person name="Aksoy S."/>
            <person name="Warren W."/>
            <person name="Wilson R.K."/>
        </authorList>
    </citation>
    <scope>NUCLEOTIDE SEQUENCE [LARGE SCALE GENOMIC DNA]</scope>
    <source>
        <strain evidence="8">IAEA</strain>
    </source>
</reference>
<organism evidence="7 8">
    <name type="scientific">Glossina palpalis gambiensis</name>
    <dbReference type="NCBI Taxonomy" id="67801"/>
    <lineage>
        <taxon>Eukaryota</taxon>
        <taxon>Metazoa</taxon>
        <taxon>Ecdysozoa</taxon>
        <taxon>Arthropoda</taxon>
        <taxon>Hexapoda</taxon>
        <taxon>Insecta</taxon>
        <taxon>Pterygota</taxon>
        <taxon>Neoptera</taxon>
        <taxon>Endopterygota</taxon>
        <taxon>Diptera</taxon>
        <taxon>Brachycera</taxon>
        <taxon>Muscomorpha</taxon>
        <taxon>Hippoboscoidea</taxon>
        <taxon>Glossinidae</taxon>
        <taxon>Glossina</taxon>
    </lineage>
</organism>
<dbReference type="Pfam" id="PF00151">
    <property type="entry name" value="Lipase"/>
    <property type="match status" value="1"/>
</dbReference>
<feature type="domain" description="Lipase" evidence="6">
    <location>
        <begin position="57"/>
        <end position="341"/>
    </location>
</feature>
<dbReference type="AlphaFoldDB" id="A0A1B0BKA0"/>
<dbReference type="GO" id="GO:0005615">
    <property type="term" value="C:extracellular space"/>
    <property type="evidence" value="ECO:0007669"/>
    <property type="project" value="TreeGrafter"/>
</dbReference>
<evidence type="ECO:0000256" key="5">
    <source>
        <dbReference type="SAM" id="SignalP"/>
    </source>
</evidence>
<evidence type="ECO:0000256" key="2">
    <source>
        <dbReference type="ARBA" id="ARBA00010701"/>
    </source>
</evidence>
<dbReference type="Gene3D" id="3.40.50.1820">
    <property type="entry name" value="alpha/beta hydrolase"/>
    <property type="match status" value="1"/>
</dbReference>
<dbReference type="Proteomes" id="UP000092460">
    <property type="component" value="Unassembled WGS sequence"/>
</dbReference>
<dbReference type="InterPro" id="IPR013818">
    <property type="entry name" value="Lipase"/>
</dbReference>
<dbReference type="PANTHER" id="PTHR11610:SF150">
    <property type="entry name" value="FI01825P-RELATED"/>
    <property type="match status" value="1"/>
</dbReference>
<evidence type="ECO:0000259" key="6">
    <source>
        <dbReference type="Pfam" id="PF00151"/>
    </source>
</evidence>
<dbReference type="InterPro" id="IPR033906">
    <property type="entry name" value="Lipase_N"/>
</dbReference>
<sequence length="345" mass="38047">MKHLWTLLTYCAAAVYASSSVIGKEEHLNGVNGWYVPRKDGSFEWYDLQTVEALFRENEKTEDINLSKNPVQFYLCTQSNPNKAQRIKATIQSIDSSHFNATNPTRITVHGWGSSKDDYLNYGACEAWLTRGDFNMIRVDWARARSVDYATSVLATKGVGRKIASLVDFLVKNYDLKLEDLEIIGHSLGAHVAGFAGKNICSGQPHAIVGLDPALPMFHYNKPQGRLSSTDANYVETIQTNGGKLGFLQPIGKGAFYPNGGKKQPGCKLDPTGACSHGRSVTYYIEAIKIDNFASIKCEDYSDAVHNNCGTQYSSVRMGSVHNAYLVNGSYFVPVNKKTPFGMLS</sequence>
<dbReference type="STRING" id="67801.A0A1B0BKA0"/>
<evidence type="ECO:0000313" key="7">
    <source>
        <dbReference type="EnsemblMetazoa" id="GPPI032850-PA"/>
    </source>
</evidence>
<proteinExistence type="inferred from homology"/>
<name>A0A1B0BKA0_9MUSC</name>
<dbReference type="InterPro" id="IPR002334">
    <property type="entry name" value="Allerg_PlipaseA1"/>
</dbReference>
<dbReference type="GO" id="GO:0017171">
    <property type="term" value="F:serine hydrolase activity"/>
    <property type="evidence" value="ECO:0007669"/>
    <property type="project" value="TreeGrafter"/>
</dbReference>
<evidence type="ECO:0000256" key="1">
    <source>
        <dbReference type="ARBA" id="ARBA00004613"/>
    </source>
</evidence>
<accession>A0A1B0BKA0</accession>
<dbReference type="SUPFAM" id="SSF53474">
    <property type="entry name" value="alpha/beta-Hydrolases"/>
    <property type="match status" value="1"/>
</dbReference>
<keyword evidence="3" id="KW-0964">Secreted</keyword>
<dbReference type="InterPro" id="IPR029058">
    <property type="entry name" value="AB_hydrolase_fold"/>
</dbReference>
<comment type="subcellular location">
    <subcellularLocation>
        <location evidence="1">Secreted</location>
    </subcellularLocation>
</comment>
<comment type="similarity">
    <text evidence="2 4">Belongs to the AB hydrolase superfamily. Lipase family.</text>
</comment>
<reference evidence="7" key="2">
    <citation type="submission" date="2020-05" db="UniProtKB">
        <authorList>
            <consortium name="EnsemblMetazoa"/>
        </authorList>
    </citation>
    <scope>IDENTIFICATION</scope>
    <source>
        <strain evidence="7">IAEA</strain>
    </source>
</reference>